<proteinExistence type="inferred from homology"/>
<sequence>MEQQIVAAEETVQLLQITDTHLFADDEGCLLSVNTGSSFQAVVEDIAARNPYFDAIVATGDISQDHSIASYERFANGIEKLVKPCYWLPGNHDLKANMGSVFPSTQINEVEHVFAGEYWQLIMLNSQVEGLPHGYLEQQQLDLLDEKLSQYPERHTLVLLHHNSLPIGSTWLDQHKLQKAEQFWNVLEKHSNVRAVVGGHVHQDFEEEYNGIKVLATPSTCIQFKANTHEFALDSLPPGWRHLQLHKNGHLETQLYRLAEGCFVPDFEAQGY</sequence>
<dbReference type="Pfam" id="PF00149">
    <property type="entry name" value="Metallophos"/>
    <property type="match status" value="1"/>
</dbReference>
<dbReference type="InterPro" id="IPR046379">
    <property type="entry name" value="cAMP_phosphodiest_CpdA"/>
</dbReference>
<feature type="domain" description="Calcineurin-like phosphoesterase" evidence="6">
    <location>
        <begin position="14"/>
        <end position="203"/>
    </location>
</feature>
<organism evidence="7 8">
    <name type="scientific">Vibrio ezurae NBRC 102218</name>
    <dbReference type="NCBI Taxonomy" id="1219080"/>
    <lineage>
        <taxon>Bacteria</taxon>
        <taxon>Pseudomonadati</taxon>
        <taxon>Pseudomonadota</taxon>
        <taxon>Gammaproteobacteria</taxon>
        <taxon>Vibrionales</taxon>
        <taxon>Vibrionaceae</taxon>
        <taxon>Vibrio</taxon>
    </lineage>
</organism>
<evidence type="ECO:0000256" key="3">
    <source>
        <dbReference type="ARBA" id="ARBA00023004"/>
    </source>
</evidence>
<evidence type="ECO:0000256" key="4">
    <source>
        <dbReference type="ARBA" id="ARBA00025742"/>
    </source>
</evidence>
<feature type="binding site" evidence="5">
    <location>
        <position position="19"/>
    </location>
    <ligand>
        <name>Fe cation</name>
        <dbReference type="ChEBI" id="CHEBI:24875"/>
        <label>1</label>
    </ligand>
</feature>
<accession>U3CHH8</accession>
<protein>
    <recommendedName>
        <fullName evidence="5">3',5'-cyclic adenosine monophosphate phosphodiesterase CpdA</fullName>
        <shortName evidence="5">3',5'-cyclic AMP phosphodiesterase</shortName>
        <shortName evidence="5">cAMP phosphodiesterase</shortName>
        <ecNumber evidence="5">3.1.4.53</ecNumber>
    </recommendedName>
</protein>
<dbReference type="NCBIfam" id="NF008359">
    <property type="entry name" value="PRK11148.1"/>
    <property type="match status" value="1"/>
</dbReference>
<dbReference type="GO" id="GO:0004115">
    <property type="term" value="F:3',5'-cyclic-AMP phosphodiesterase activity"/>
    <property type="evidence" value="ECO:0007669"/>
    <property type="project" value="UniProtKB-UniRule"/>
</dbReference>
<dbReference type="Proteomes" id="UP000016562">
    <property type="component" value="Unassembled WGS sequence"/>
</dbReference>
<dbReference type="InterPro" id="IPR029052">
    <property type="entry name" value="Metallo-depent_PP-like"/>
</dbReference>
<dbReference type="CDD" id="cd07402">
    <property type="entry name" value="MPP_GpdQ"/>
    <property type="match status" value="1"/>
</dbReference>
<gene>
    <name evidence="5 7" type="primary">cpdA</name>
    <name evidence="7" type="ORF">VEZ01S_38_00430</name>
</gene>
<evidence type="ECO:0000256" key="2">
    <source>
        <dbReference type="ARBA" id="ARBA00022801"/>
    </source>
</evidence>
<feature type="binding site" evidence="5">
    <location>
        <position position="61"/>
    </location>
    <ligand>
        <name>Fe cation</name>
        <dbReference type="ChEBI" id="CHEBI:24875"/>
        <label>2</label>
    </ligand>
</feature>
<keyword evidence="3 5" id="KW-0408">Iron</keyword>
<dbReference type="OrthoDB" id="9784378at2"/>
<dbReference type="Gene3D" id="3.60.21.10">
    <property type="match status" value="1"/>
</dbReference>
<evidence type="ECO:0000256" key="1">
    <source>
        <dbReference type="ARBA" id="ARBA00022723"/>
    </source>
</evidence>
<comment type="catalytic activity">
    <reaction evidence="5">
        <text>3',5'-cyclic AMP + H2O = AMP + H(+)</text>
        <dbReference type="Rhea" id="RHEA:25277"/>
        <dbReference type="ChEBI" id="CHEBI:15377"/>
        <dbReference type="ChEBI" id="CHEBI:15378"/>
        <dbReference type="ChEBI" id="CHEBI:58165"/>
        <dbReference type="ChEBI" id="CHEBI:456215"/>
        <dbReference type="EC" id="3.1.4.53"/>
    </reaction>
</comment>
<dbReference type="RefSeq" id="WP_021714356.1">
    <property type="nucleotide sequence ID" value="NZ_BATM01000038.1"/>
</dbReference>
<dbReference type="InterPro" id="IPR026575">
    <property type="entry name" value="GpdQ/CpdA-like"/>
</dbReference>
<keyword evidence="2 5" id="KW-0378">Hydrolase</keyword>
<feature type="binding site" evidence="5">
    <location>
        <position position="61"/>
    </location>
    <ligand>
        <name>AMP</name>
        <dbReference type="ChEBI" id="CHEBI:456215"/>
    </ligand>
</feature>
<dbReference type="PANTHER" id="PTHR42988:SF2">
    <property type="entry name" value="CYCLIC NUCLEOTIDE PHOSPHODIESTERASE CBUA0032-RELATED"/>
    <property type="match status" value="1"/>
</dbReference>
<evidence type="ECO:0000259" key="6">
    <source>
        <dbReference type="Pfam" id="PF00149"/>
    </source>
</evidence>
<feature type="binding site" evidence="5">
    <location>
        <position position="202"/>
    </location>
    <ligand>
        <name>AMP</name>
        <dbReference type="ChEBI" id="CHEBI:456215"/>
    </ligand>
</feature>
<dbReference type="eggNOG" id="COG1409">
    <property type="taxonomic scope" value="Bacteria"/>
</dbReference>
<feature type="binding site" evidence="5">
    <location>
        <position position="161"/>
    </location>
    <ligand>
        <name>Fe cation</name>
        <dbReference type="ChEBI" id="CHEBI:24875"/>
        <label>2</label>
    </ligand>
</feature>
<dbReference type="GO" id="GO:0046872">
    <property type="term" value="F:metal ion binding"/>
    <property type="evidence" value="ECO:0007669"/>
    <property type="project" value="UniProtKB-UniRule"/>
</dbReference>
<comment type="caution">
    <text evidence="7">The sequence shown here is derived from an EMBL/GenBank/DDBJ whole genome shotgun (WGS) entry which is preliminary data.</text>
</comment>
<dbReference type="SUPFAM" id="SSF56300">
    <property type="entry name" value="Metallo-dependent phosphatases"/>
    <property type="match status" value="1"/>
</dbReference>
<evidence type="ECO:0000313" key="7">
    <source>
        <dbReference type="EMBL" id="GAD80654.1"/>
    </source>
</evidence>
<dbReference type="InterPro" id="IPR004843">
    <property type="entry name" value="Calcineurin-like_PHP"/>
</dbReference>
<evidence type="ECO:0000256" key="5">
    <source>
        <dbReference type="HAMAP-Rule" id="MF_00905"/>
    </source>
</evidence>
<feature type="binding site" evidence="5">
    <location>
        <position position="202"/>
    </location>
    <ligand>
        <name>Fe cation</name>
        <dbReference type="ChEBI" id="CHEBI:24875"/>
        <label>1</label>
    </ligand>
</feature>
<dbReference type="GO" id="GO:0000166">
    <property type="term" value="F:nucleotide binding"/>
    <property type="evidence" value="ECO:0007669"/>
    <property type="project" value="UniProtKB-UniRule"/>
</dbReference>
<evidence type="ECO:0000313" key="8">
    <source>
        <dbReference type="Proteomes" id="UP000016562"/>
    </source>
</evidence>
<feature type="binding site" evidence="5">
    <location>
        <begin position="91"/>
        <end position="92"/>
    </location>
    <ligand>
        <name>AMP</name>
        <dbReference type="ChEBI" id="CHEBI:456215"/>
    </ligand>
</feature>
<comment type="function">
    <text evidence="5">Hydrolyzes cAMP to 5'-AMP. Plays an important regulatory role in modulating the intracellular concentration of cAMP, thereby influencing cAMP-dependent processes.</text>
</comment>
<dbReference type="EMBL" id="BATM01000038">
    <property type="protein sequence ID" value="GAD80654.1"/>
    <property type="molecule type" value="Genomic_DNA"/>
</dbReference>
<dbReference type="PANTHER" id="PTHR42988">
    <property type="entry name" value="PHOSPHOHYDROLASE"/>
    <property type="match status" value="1"/>
</dbReference>
<keyword evidence="5" id="KW-0547">Nucleotide-binding</keyword>
<feature type="binding site" evidence="5">
    <location>
        <position position="21"/>
    </location>
    <ligand>
        <name>Fe cation</name>
        <dbReference type="ChEBI" id="CHEBI:24875"/>
        <label>1</label>
    </ligand>
</feature>
<dbReference type="STRING" id="1219080.VEZ01S_38_00430"/>
<comment type="similarity">
    <text evidence="4 5">Belongs to the cyclic nucleotide phosphodiesterase class-III family.</text>
</comment>
<feature type="binding site" evidence="5">
    <location>
        <position position="61"/>
    </location>
    <ligand>
        <name>Fe cation</name>
        <dbReference type="ChEBI" id="CHEBI:24875"/>
        <label>1</label>
    </ligand>
</feature>
<feature type="binding site" evidence="5">
    <location>
        <position position="21"/>
    </location>
    <ligand>
        <name>AMP</name>
        <dbReference type="ChEBI" id="CHEBI:456215"/>
    </ligand>
</feature>
<comment type="cofactor">
    <cofactor evidence="5">
        <name>Fe(2+)</name>
        <dbReference type="ChEBI" id="CHEBI:29033"/>
    </cofactor>
    <text evidence="5">Binds 2 Fe(2+) ions per subunit.</text>
</comment>
<name>U3CHH8_9VIBR</name>
<feature type="binding site" evidence="5">
    <location>
        <position position="91"/>
    </location>
    <ligand>
        <name>Fe cation</name>
        <dbReference type="ChEBI" id="CHEBI:24875"/>
        <label>2</label>
    </ligand>
</feature>
<dbReference type="EC" id="3.1.4.53" evidence="5"/>
<keyword evidence="8" id="KW-1185">Reference proteome</keyword>
<keyword evidence="5" id="KW-0114">cAMP</keyword>
<dbReference type="AlphaFoldDB" id="U3CHH8"/>
<feature type="binding site" evidence="5">
    <location>
        <position position="200"/>
    </location>
    <ligand>
        <name>Fe cation</name>
        <dbReference type="ChEBI" id="CHEBI:24875"/>
        <label>2</label>
    </ligand>
</feature>
<dbReference type="InterPro" id="IPR050884">
    <property type="entry name" value="CNP_phosphodiesterase-III"/>
</dbReference>
<dbReference type="HAMAP" id="MF_00905">
    <property type="entry name" value="cAMP_phosphodiest_CpdA"/>
    <property type="match status" value="1"/>
</dbReference>
<keyword evidence="1 5" id="KW-0479">Metal-binding</keyword>
<reference evidence="7 8" key="1">
    <citation type="submission" date="2013-09" db="EMBL/GenBank/DDBJ databases">
        <title>Whole genome shotgun sequence of Vibrio ezurae NBRC 102218.</title>
        <authorList>
            <person name="Yoshida I."/>
            <person name="Hosoyama A."/>
            <person name="Numata M."/>
            <person name="Hashimoto M."/>
            <person name="Hosoyama Y."/>
            <person name="Tsuchikane K."/>
            <person name="Noguchi M."/>
            <person name="Hirakata S."/>
            <person name="Ichikawa N."/>
            <person name="Ohji S."/>
            <person name="Yamazoe A."/>
            <person name="Fujita N."/>
        </authorList>
    </citation>
    <scope>NUCLEOTIDE SEQUENCE [LARGE SCALE GENOMIC DNA]</scope>
    <source>
        <strain evidence="7 8">NBRC 102218</strain>
    </source>
</reference>